<feature type="compositionally biased region" description="Low complexity" evidence="1">
    <location>
        <begin position="263"/>
        <end position="274"/>
    </location>
</feature>
<dbReference type="OrthoDB" id="5244605at2"/>
<dbReference type="RefSeq" id="WP_084141406.1">
    <property type="nucleotide sequence ID" value="NZ_JACHBQ010000001.1"/>
</dbReference>
<dbReference type="AlphaFoldDB" id="A0A7W8ZX86"/>
<name>A0A7W8ZX86_9MICO</name>
<evidence type="ECO:0000313" key="3">
    <source>
        <dbReference type="Proteomes" id="UP000561726"/>
    </source>
</evidence>
<evidence type="ECO:0000313" key="2">
    <source>
        <dbReference type="EMBL" id="MBB5641832.1"/>
    </source>
</evidence>
<organism evidence="2 3">
    <name type="scientific">Cryobacterium roopkundense</name>
    <dbReference type="NCBI Taxonomy" id="1001240"/>
    <lineage>
        <taxon>Bacteria</taxon>
        <taxon>Bacillati</taxon>
        <taxon>Actinomycetota</taxon>
        <taxon>Actinomycetes</taxon>
        <taxon>Micrococcales</taxon>
        <taxon>Microbacteriaceae</taxon>
        <taxon>Cryobacterium</taxon>
    </lineage>
</organism>
<proteinExistence type="predicted"/>
<feature type="region of interest" description="Disordered" evidence="1">
    <location>
        <begin position="263"/>
        <end position="304"/>
    </location>
</feature>
<evidence type="ECO:0000256" key="1">
    <source>
        <dbReference type="SAM" id="MobiDB-lite"/>
    </source>
</evidence>
<gene>
    <name evidence="2" type="ORF">BJ997_002380</name>
</gene>
<evidence type="ECO:0008006" key="4">
    <source>
        <dbReference type="Google" id="ProtNLM"/>
    </source>
</evidence>
<sequence>MARTPAPLASSTGGSPQGGQLPAGFVRGFDRLLAIHRPVVLAHIRAIRRHNPRATPDEIVRVLERRYLTAVTTGGAFVGATAVIPGVGTGITLALSGVETAGFLEATALFAQSVSEVHGLTIDDPERARALVMTMMLGTEGSDLVRQLAGQFTGGGTARTAYWGELITTSLPRTILGPLTDKLKAVFIRQFAAKGGVSLLGKALPFGVGAVIGGTGNHLLGKRVVHSSRLAFGPAPLILGPELEPTIRLAVVRPRLAGSASERASRSLARISSGTRAMLPRGRRGTQSVSDDDPAESEPGRSLD</sequence>
<comment type="caution">
    <text evidence="2">The sequence shown here is derived from an EMBL/GenBank/DDBJ whole genome shotgun (WGS) entry which is preliminary data.</text>
</comment>
<feature type="region of interest" description="Disordered" evidence="1">
    <location>
        <begin position="1"/>
        <end position="20"/>
    </location>
</feature>
<dbReference type="EMBL" id="JACHBQ010000001">
    <property type="protein sequence ID" value="MBB5641832.1"/>
    <property type="molecule type" value="Genomic_DNA"/>
</dbReference>
<dbReference type="Proteomes" id="UP000561726">
    <property type="component" value="Unassembled WGS sequence"/>
</dbReference>
<accession>A0A7W8ZX86</accession>
<reference evidence="2 3" key="1">
    <citation type="submission" date="2020-08" db="EMBL/GenBank/DDBJ databases">
        <title>Sequencing the genomes of 1000 actinobacteria strains.</title>
        <authorList>
            <person name="Klenk H.-P."/>
        </authorList>
    </citation>
    <scope>NUCLEOTIDE SEQUENCE [LARGE SCALE GENOMIC DNA]</scope>
    <source>
        <strain evidence="2 3">DSM 21065</strain>
    </source>
</reference>
<protein>
    <recommendedName>
        <fullName evidence="4">Di-and tripeptidase</fullName>
    </recommendedName>
</protein>